<feature type="transmembrane region" description="Helical" evidence="7">
    <location>
        <begin position="185"/>
        <end position="202"/>
    </location>
</feature>
<dbReference type="Pfam" id="PF08281">
    <property type="entry name" value="Sigma70_r4_2"/>
    <property type="match status" value="1"/>
</dbReference>
<sequence length="203" mass="23817">MNVAELRLIQLSRTGDRGAFVELVELYRSKIQRLAYRMLHNRPDSEDIVQETFMRVYLNLNHYDESQKFSTWIYRIGKNVAIDLLRKKKPVQSLDAELSDADDDYSYYSKLASQDHTPEHAVLQTETQEHVRKAINKLADKYKAVITLYYMEELSLQEISDKLQLPVTTVKTRLHRGRELLRKKWGMNFVVGLMVFFTIGMIA</sequence>
<comment type="caution">
    <text evidence="10">The sequence shown here is derived from an EMBL/GenBank/DDBJ whole genome shotgun (WGS) entry which is preliminary data.</text>
</comment>
<keyword evidence="2 6" id="KW-0805">Transcription regulation</keyword>
<evidence type="ECO:0000256" key="1">
    <source>
        <dbReference type="ARBA" id="ARBA00010641"/>
    </source>
</evidence>
<evidence type="ECO:0000256" key="5">
    <source>
        <dbReference type="ARBA" id="ARBA00023163"/>
    </source>
</evidence>
<dbReference type="RefSeq" id="WP_134753390.1">
    <property type="nucleotide sequence ID" value="NZ_MYFO02000002.1"/>
</dbReference>
<keyword evidence="5 6" id="KW-0804">Transcription</keyword>
<evidence type="ECO:0000313" key="10">
    <source>
        <dbReference type="EMBL" id="TFE87310.1"/>
    </source>
</evidence>
<feature type="domain" description="RNA polymerase sigma-70 region 2" evidence="8">
    <location>
        <begin position="23"/>
        <end position="89"/>
    </location>
</feature>
<dbReference type="InterPro" id="IPR014284">
    <property type="entry name" value="RNA_pol_sigma-70_dom"/>
</dbReference>
<keyword evidence="4 6" id="KW-0238">DNA-binding</keyword>
<dbReference type="InterPro" id="IPR013324">
    <property type="entry name" value="RNA_pol_sigma_r3/r4-like"/>
</dbReference>
<keyword evidence="7" id="KW-1133">Transmembrane helix</keyword>
<dbReference type="InterPro" id="IPR013249">
    <property type="entry name" value="RNA_pol_sigma70_r4_t2"/>
</dbReference>
<protein>
    <recommendedName>
        <fullName evidence="6">RNA polymerase sigma factor</fullName>
    </recommendedName>
</protein>
<evidence type="ECO:0000256" key="2">
    <source>
        <dbReference type="ARBA" id="ARBA00023015"/>
    </source>
</evidence>
<dbReference type="Proteomes" id="UP000298246">
    <property type="component" value="Unassembled WGS sequence"/>
</dbReference>
<dbReference type="SUPFAM" id="SSF88946">
    <property type="entry name" value="Sigma2 domain of RNA polymerase sigma factors"/>
    <property type="match status" value="1"/>
</dbReference>
<evidence type="ECO:0000259" key="8">
    <source>
        <dbReference type="Pfam" id="PF04542"/>
    </source>
</evidence>
<keyword evidence="7" id="KW-0472">Membrane</keyword>
<dbReference type="NCBIfam" id="NF007223">
    <property type="entry name" value="PRK09641.1"/>
    <property type="match status" value="1"/>
</dbReference>
<dbReference type="SUPFAM" id="SSF88659">
    <property type="entry name" value="Sigma3 and sigma4 domains of RNA polymerase sigma factors"/>
    <property type="match status" value="1"/>
</dbReference>
<dbReference type="CDD" id="cd06171">
    <property type="entry name" value="Sigma70_r4"/>
    <property type="match status" value="1"/>
</dbReference>
<evidence type="ECO:0000256" key="4">
    <source>
        <dbReference type="ARBA" id="ARBA00023125"/>
    </source>
</evidence>
<dbReference type="GO" id="GO:0006950">
    <property type="term" value="P:response to stress"/>
    <property type="evidence" value="ECO:0007669"/>
    <property type="project" value="UniProtKB-ARBA"/>
</dbReference>
<reference evidence="10 11" key="1">
    <citation type="submission" date="2017-03" db="EMBL/GenBank/DDBJ databases">
        <title>Isolation of Levoglucosan Utilizing Bacteria.</title>
        <authorList>
            <person name="Arya A.S."/>
        </authorList>
    </citation>
    <scope>NUCLEOTIDE SEQUENCE [LARGE SCALE GENOMIC DNA]</scope>
    <source>
        <strain evidence="10 11">MEC069</strain>
    </source>
</reference>
<accession>A0A4Y8Q211</accession>
<dbReference type="EMBL" id="MYFO01000014">
    <property type="protein sequence ID" value="TFE87310.1"/>
    <property type="molecule type" value="Genomic_DNA"/>
</dbReference>
<dbReference type="GO" id="GO:0016987">
    <property type="term" value="F:sigma factor activity"/>
    <property type="evidence" value="ECO:0007669"/>
    <property type="project" value="UniProtKB-KW"/>
</dbReference>
<dbReference type="InterPro" id="IPR000838">
    <property type="entry name" value="RNA_pol_sigma70_ECF_CS"/>
</dbReference>
<dbReference type="InterPro" id="IPR039425">
    <property type="entry name" value="RNA_pol_sigma-70-like"/>
</dbReference>
<dbReference type="GO" id="GO:0006352">
    <property type="term" value="P:DNA-templated transcription initiation"/>
    <property type="evidence" value="ECO:0007669"/>
    <property type="project" value="InterPro"/>
</dbReference>
<dbReference type="OrthoDB" id="9785675at2"/>
<keyword evidence="3 6" id="KW-0731">Sigma factor</keyword>
<keyword evidence="11" id="KW-1185">Reference proteome</keyword>
<dbReference type="Gene3D" id="1.10.1740.10">
    <property type="match status" value="1"/>
</dbReference>
<dbReference type="AlphaFoldDB" id="A0A4Y8Q211"/>
<evidence type="ECO:0000259" key="9">
    <source>
        <dbReference type="Pfam" id="PF08281"/>
    </source>
</evidence>
<dbReference type="PROSITE" id="PS01063">
    <property type="entry name" value="SIGMA70_ECF"/>
    <property type="match status" value="1"/>
</dbReference>
<organism evidence="10 11">
    <name type="scientific">Paenibacillus athensensis</name>
    <dbReference type="NCBI Taxonomy" id="1967502"/>
    <lineage>
        <taxon>Bacteria</taxon>
        <taxon>Bacillati</taxon>
        <taxon>Bacillota</taxon>
        <taxon>Bacilli</taxon>
        <taxon>Bacillales</taxon>
        <taxon>Paenibacillaceae</taxon>
        <taxon>Paenibacillus</taxon>
    </lineage>
</organism>
<dbReference type="InterPro" id="IPR036388">
    <property type="entry name" value="WH-like_DNA-bd_sf"/>
</dbReference>
<dbReference type="Gene3D" id="1.10.10.10">
    <property type="entry name" value="Winged helix-like DNA-binding domain superfamily/Winged helix DNA-binding domain"/>
    <property type="match status" value="1"/>
</dbReference>
<feature type="domain" description="RNA polymerase sigma factor 70 region 4 type 2" evidence="9">
    <location>
        <begin position="131"/>
        <end position="181"/>
    </location>
</feature>
<dbReference type="GO" id="GO:0003677">
    <property type="term" value="F:DNA binding"/>
    <property type="evidence" value="ECO:0007669"/>
    <property type="project" value="UniProtKB-KW"/>
</dbReference>
<dbReference type="PANTHER" id="PTHR43133">
    <property type="entry name" value="RNA POLYMERASE ECF-TYPE SIGMA FACTO"/>
    <property type="match status" value="1"/>
</dbReference>
<gene>
    <name evidence="10" type="ORF">B5M42_12750</name>
</gene>
<evidence type="ECO:0000256" key="3">
    <source>
        <dbReference type="ARBA" id="ARBA00023082"/>
    </source>
</evidence>
<dbReference type="NCBIfam" id="TIGR02937">
    <property type="entry name" value="sigma70-ECF"/>
    <property type="match status" value="1"/>
</dbReference>
<keyword evidence="7" id="KW-0812">Transmembrane</keyword>
<evidence type="ECO:0000256" key="6">
    <source>
        <dbReference type="RuleBase" id="RU000716"/>
    </source>
</evidence>
<dbReference type="Pfam" id="PF04542">
    <property type="entry name" value="Sigma70_r2"/>
    <property type="match status" value="1"/>
</dbReference>
<evidence type="ECO:0000313" key="11">
    <source>
        <dbReference type="Proteomes" id="UP000298246"/>
    </source>
</evidence>
<comment type="similarity">
    <text evidence="1 6">Belongs to the sigma-70 factor family. ECF subfamily.</text>
</comment>
<dbReference type="PANTHER" id="PTHR43133:SF60">
    <property type="entry name" value="RNA POLYMERASE SIGMA FACTOR SIGV"/>
    <property type="match status" value="1"/>
</dbReference>
<dbReference type="InterPro" id="IPR013325">
    <property type="entry name" value="RNA_pol_sigma_r2"/>
</dbReference>
<evidence type="ECO:0000256" key="7">
    <source>
        <dbReference type="SAM" id="Phobius"/>
    </source>
</evidence>
<proteinExistence type="inferred from homology"/>
<dbReference type="InterPro" id="IPR007627">
    <property type="entry name" value="RNA_pol_sigma70_r2"/>
</dbReference>
<name>A0A4Y8Q211_9BACL</name>